<organism evidence="2">
    <name type="scientific">uncultured Mycobacteriales bacterium</name>
    <dbReference type="NCBI Taxonomy" id="581187"/>
    <lineage>
        <taxon>Bacteria</taxon>
        <taxon>Bacillati</taxon>
        <taxon>Actinomycetota</taxon>
        <taxon>Actinomycetes</taxon>
        <taxon>Mycobacteriales</taxon>
        <taxon>environmental samples</taxon>
    </lineage>
</organism>
<dbReference type="AlphaFoldDB" id="A0A6J4J2D4"/>
<evidence type="ECO:0000313" key="2">
    <source>
        <dbReference type="EMBL" id="CAA9265149.1"/>
    </source>
</evidence>
<sequence>MVWRSPADQPGWARPALLGIAAAAALIYGWGLHRMQLQIYYGPAVRSMSDS</sequence>
<feature type="non-terminal residue" evidence="2">
    <location>
        <position position="51"/>
    </location>
</feature>
<name>A0A6J4J2D4_9ACTN</name>
<protein>
    <submittedName>
        <fullName evidence="2">Uncharacterized protein</fullName>
    </submittedName>
</protein>
<feature type="transmembrane region" description="Helical" evidence="1">
    <location>
        <begin position="12"/>
        <end position="31"/>
    </location>
</feature>
<keyword evidence="1" id="KW-0812">Transmembrane</keyword>
<dbReference type="EMBL" id="CADCTP010000237">
    <property type="protein sequence ID" value="CAA9265149.1"/>
    <property type="molecule type" value="Genomic_DNA"/>
</dbReference>
<keyword evidence="1" id="KW-1133">Transmembrane helix</keyword>
<reference evidence="2" key="1">
    <citation type="submission" date="2020-02" db="EMBL/GenBank/DDBJ databases">
        <authorList>
            <person name="Meier V. D."/>
        </authorList>
    </citation>
    <scope>NUCLEOTIDE SEQUENCE</scope>
    <source>
        <strain evidence="2">AVDCRST_MAG41</strain>
    </source>
</reference>
<gene>
    <name evidence="2" type="ORF">AVDCRST_MAG41-2539</name>
</gene>
<proteinExistence type="predicted"/>
<accession>A0A6J4J2D4</accession>
<keyword evidence="1" id="KW-0472">Membrane</keyword>
<evidence type="ECO:0000256" key="1">
    <source>
        <dbReference type="SAM" id="Phobius"/>
    </source>
</evidence>